<dbReference type="EMBL" id="CH473970">
    <property type="protein sequence ID" value="EDM09084.1"/>
    <property type="molecule type" value="Genomic_DNA"/>
</dbReference>
<organism evidence="1 2">
    <name type="scientific">Rattus norvegicus</name>
    <name type="common">Rat</name>
    <dbReference type="NCBI Taxonomy" id="10116"/>
    <lineage>
        <taxon>Eukaryota</taxon>
        <taxon>Metazoa</taxon>
        <taxon>Chordata</taxon>
        <taxon>Craniata</taxon>
        <taxon>Vertebrata</taxon>
        <taxon>Euteleostomi</taxon>
        <taxon>Mammalia</taxon>
        <taxon>Eutheria</taxon>
        <taxon>Euarchontoglires</taxon>
        <taxon>Glires</taxon>
        <taxon>Rodentia</taxon>
        <taxon>Myomorpha</taxon>
        <taxon>Muroidea</taxon>
        <taxon>Muridae</taxon>
        <taxon>Murinae</taxon>
        <taxon>Rattus</taxon>
    </lineage>
</organism>
<dbReference type="AlphaFoldDB" id="A6IVY8"/>
<sequence length="75" mass="8459">MYLRPRHPLLYMVPSQNHKGWFRDCLLHSFTAISPALTCFDSKDVNAQNIGLVSGVGMGAKLKAPEVERKGPEWF</sequence>
<evidence type="ECO:0000313" key="2">
    <source>
        <dbReference type="Proteomes" id="UP000234681"/>
    </source>
</evidence>
<evidence type="ECO:0000313" key="1">
    <source>
        <dbReference type="EMBL" id="EDM09084.1"/>
    </source>
</evidence>
<protein>
    <submittedName>
        <fullName evidence="1">RCG43265</fullName>
    </submittedName>
</protein>
<dbReference type="Proteomes" id="UP000234681">
    <property type="component" value="Chromosome 16"/>
</dbReference>
<name>A6IVY8_RAT</name>
<reference evidence="1 2" key="1">
    <citation type="submission" date="2005-09" db="EMBL/GenBank/DDBJ databases">
        <authorList>
            <person name="Mural R.J."/>
            <person name="Li P.W."/>
            <person name="Adams M.D."/>
            <person name="Amanatides P.G."/>
            <person name="Baden-Tillson H."/>
            <person name="Barnstead M."/>
            <person name="Chin S.H."/>
            <person name="Dew I."/>
            <person name="Evans C.A."/>
            <person name="Ferriera S."/>
            <person name="Flanigan M."/>
            <person name="Fosler C."/>
            <person name="Glodek A."/>
            <person name="Gu Z."/>
            <person name="Holt R.A."/>
            <person name="Jennings D."/>
            <person name="Kraft C.L."/>
            <person name="Lu F."/>
            <person name="Nguyen T."/>
            <person name="Nusskern D.R."/>
            <person name="Pfannkoch C.M."/>
            <person name="Sitter C."/>
            <person name="Sutton G.G."/>
            <person name="Venter J.C."/>
            <person name="Wang Z."/>
            <person name="Woodage T."/>
            <person name="Zheng X.H."/>
            <person name="Zhong F."/>
        </authorList>
    </citation>
    <scope>NUCLEOTIDE SEQUENCE [LARGE SCALE GENOMIC DNA]</scope>
    <source>
        <strain>BN</strain>
        <strain evidence="2">Sprague-Dawley</strain>
    </source>
</reference>
<accession>A6IVY8</accession>
<gene>
    <name evidence="1" type="ORF">rCG_43265</name>
</gene>
<proteinExistence type="predicted"/>